<gene>
    <name evidence="1" type="ORF">HF838_19045</name>
</gene>
<organism evidence="1 2">
    <name type="scientific">Aneurinibacillus aneurinilyticus</name>
    <name type="common">Bacillus aneurinolyticus</name>
    <dbReference type="NCBI Taxonomy" id="1391"/>
    <lineage>
        <taxon>Bacteria</taxon>
        <taxon>Bacillati</taxon>
        <taxon>Bacillota</taxon>
        <taxon>Bacilli</taxon>
        <taxon>Bacillales</taxon>
        <taxon>Paenibacillaceae</taxon>
        <taxon>Aneurinibacillus group</taxon>
        <taxon>Aneurinibacillus</taxon>
    </lineage>
</organism>
<dbReference type="EMBL" id="JABAGO010000043">
    <property type="protein sequence ID" value="NMF00328.1"/>
    <property type="molecule type" value="Genomic_DNA"/>
</dbReference>
<reference evidence="1 2" key="1">
    <citation type="submission" date="2020-04" db="EMBL/GenBank/DDBJ databases">
        <authorList>
            <person name="Hitch T.C.A."/>
            <person name="Wylensek D."/>
            <person name="Clavel T."/>
        </authorList>
    </citation>
    <scope>NUCLEOTIDE SEQUENCE [LARGE SCALE GENOMIC DNA]</scope>
    <source>
        <strain evidence="1 2">WB01_D5_05</strain>
    </source>
</reference>
<dbReference type="RefSeq" id="WP_021621245.1">
    <property type="nucleotide sequence ID" value="NZ_CABKST010000126.1"/>
</dbReference>
<comment type="caution">
    <text evidence="1">The sequence shown here is derived from an EMBL/GenBank/DDBJ whole genome shotgun (WGS) entry which is preliminary data.</text>
</comment>
<sequence>MTNTEESIEHIIQSFIGAEPEQCDTIKNYLILAVNTSTAATEAAFLLYSRSRF</sequence>
<dbReference type="GeneID" id="92842147"/>
<dbReference type="Proteomes" id="UP000561326">
    <property type="component" value="Unassembled WGS sequence"/>
</dbReference>
<dbReference type="AlphaFoldDB" id="A0A848D2M6"/>
<proteinExistence type="predicted"/>
<accession>A0A848D2M6</accession>
<name>A0A848D2M6_ANEAE</name>
<evidence type="ECO:0000313" key="1">
    <source>
        <dbReference type="EMBL" id="NMF00328.1"/>
    </source>
</evidence>
<protein>
    <submittedName>
        <fullName evidence="1">Uncharacterized protein</fullName>
    </submittedName>
</protein>
<evidence type="ECO:0000313" key="2">
    <source>
        <dbReference type="Proteomes" id="UP000561326"/>
    </source>
</evidence>